<dbReference type="PhylomeDB" id="A7RRQ2"/>
<dbReference type="KEGG" id="nve:5517877"/>
<dbReference type="Gene3D" id="3.40.50.620">
    <property type="entry name" value="HUPs"/>
    <property type="match status" value="1"/>
</dbReference>
<reference evidence="2 3" key="1">
    <citation type="journal article" date="2007" name="Science">
        <title>Sea anemone genome reveals ancestral eumetazoan gene repertoire and genomic organization.</title>
        <authorList>
            <person name="Putnam N.H."/>
            <person name="Srivastava M."/>
            <person name="Hellsten U."/>
            <person name="Dirks B."/>
            <person name="Chapman J."/>
            <person name="Salamov A."/>
            <person name="Terry A."/>
            <person name="Shapiro H."/>
            <person name="Lindquist E."/>
            <person name="Kapitonov V.V."/>
            <person name="Jurka J."/>
            <person name="Genikhovich G."/>
            <person name="Grigoriev I.V."/>
            <person name="Lucas S.M."/>
            <person name="Steele R.E."/>
            <person name="Finnerty J.R."/>
            <person name="Technau U."/>
            <person name="Martindale M.Q."/>
            <person name="Rokhsar D.S."/>
        </authorList>
    </citation>
    <scope>NUCLEOTIDE SEQUENCE [LARGE SCALE GENOMIC DNA]</scope>
    <source>
        <strain evidence="3">CH2 X CH6</strain>
    </source>
</reference>
<dbReference type="EMBL" id="DS469532">
    <property type="protein sequence ID" value="EDO45800.1"/>
    <property type="molecule type" value="Genomic_DNA"/>
</dbReference>
<dbReference type="InterPro" id="IPR006015">
    <property type="entry name" value="Universal_stress_UspA"/>
</dbReference>
<dbReference type="Pfam" id="PF00582">
    <property type="entry name" value="Usp"/>
    <property type="match status" value="1"/>
</dbReference>
<dbReference type="HOGENOM" id="CLU_049301_9_2_1"/>
<dbReference type="Proteomes" id="UP000001593">
    <property type="component" value="Unassembled WGS sequence"/>
</dbReference>
<feature type="domain" description="UspA" evidence="1">
    <location>
        <begin position="9"/>
        <end position="153"/>
    </location>
</feature>
<dbReference type="STRING" id="45351.A7RRQ2"/>
<dbReference type="InterPro" id="IPR006016">
    <property type="entry name" value="UspA"/>
</dbReference>
<proteinExistence type="predicted"/>
<dbReference type="eggNOG" id="ENOG502RXWD">
    <property type="taxonomic scope" value="Eukaryota"/>
</dbReference>
<keyword evidence="3" id="KW-1185">Reference proteome</keyword>
<dbReference type="InParanoid" id="A7RRQ2"/>
<gene>
    <name evidence="2" type="ORF">NEMVEDRAFT_v1g236573</name>
</gene>
<dbReference type="InterPro" id="IPR014729">
    <property type="entry name" value="Rossmann-like_a/b/a_fold"/>
</dbReference>
<evidence type="ECO:0000313" key="3">
    <source>
        <dbReference type="Proteomes" id="UP000001593"/>
    </source>
</evidence>
<dbReference type="CDD" id="cd23659">
    <property type="entry name" value="USP_At3g01520-like"/>
    <property type="match status" value="1"/>
</dbReference>
<protein>
    <recommendedName>
        <fullName evidence="1">UspA domain-containing protein</fullName>
    </recommendedName>
</protein>
<accession>A7RRQ2</accession>
<dbReference type="OMA" id="ENCKRAA"/>
<dbReference type="PANTHER" id="PTHR46989">
    <property type="entry name" value="USP DOMAIN-CONTAINING PROTEIN"/>
    <property type="match status" value="1"/>
</dbReference>
<name>A7RRQ2_NEMVE</name>
<evidence type="ECO:0000259" key="1">
    <source>
        <dbReference type="Pfam" id="PF00582"/>
    </source>
</evidence>
<dbReference type="OrthoDB" id="843225at2759"/>
<evidence type="ECO:0000313" key="2">
    <source>
        <dbReference type="EMBL" id="EDO45800.1"/>
    </source>
</evidence>
<organism evidence="2 3">
    <name type="scientific">Nematostella vectensis</name>
    <name type="common">Starlet sea anemone</name>
    <dbReference type="NCBI Taxonomy" id="45351"/>
    <lineage>
        <taxon>Eukaryota</taxon>
        <taxon>Metazoa</taxon>
        <taxon>Cnidaria</taxon>
        <taxon>Anthozoa</taxon>
        <taxon>Hexacorallia</taxon>
        <taxon>Actiniaria</taxon>
        <taxon>Edwardsiidae</taxon>
        <taxon>Nematostella</taxon>
    </lineage>
</organism>
<dbReference type="PANTHER" id="PTHR46989:SF3">
    <property type="entry name" value="USPA DOMAIN-CONTAINING PROTEIN"/>
    <property type="match status" value="1"/>
</dbReference>
<dbReference type="PRINTS" id="PR01438">
    <property type="entry name" value="UNVRSLSTRESS"/>
</dbReference>
<dbReference type="AlphaFoldDB" id="A7RRQ2"/>
<sequence>MASEEPKKVRRILLPIDSSKHSEDAFEWYVNNMHHEEDELILVHVLDSAAIQTRVSSHGLVDDEFKNEMNKGLKEVKALEEKYKTKAETASLKAKIEVRGGKPGETICQCSKDEHCDLILMGSRGLGSIRRTILGSVSDYVLHHAHVPTIIIPKK</sequence>
<dbReference type="SUPFAM" id="SSF52402">
    <property type="entry name" value="Adenine nucleotide alpha hydrolases-like"/>
    <property type="match status" value="1"/>
</dbReference>